<organism evidence="1 2">
    <name type="scientific">Halioxenophilus aromaticivorans</name>
    <dbReference type="NCBI Taxonomy" id="1306992"/>
    <lineage>
        <taxon>Bacteria</taxon>
        <taxon>Pseudomonadati</taxon>
        <taxon>Pseudomonadota</taxon>
        <taxon>Gammaproteobacteria</taxon>
        <taxon>Alteromonadales</taxon>
        <taxon>Alteromonadaceae</taxon>
        <taxon>Halioxenophilus</taxon>
    </lineage>
</organism>
<sequence length="44" mass="4720">MGPEPTLAVQLIDILDEAPLIPELQTVASPPWQINKQPGLVSSL</sequence>
<name>A0AAV3UAH9_9ALTE</name>
<accession>A0AAV3UAH9</accession>
<comment type="caution">
    <text evidence="1">The sequence shown here is derived from an EMBL/GenBank/DDBJ whole genome shotgun (WGS) entry which is preliminary data.</text>
</comment>
<dbReference type="Proteomes" id="UP001409585">
    <property type="component" value="Unassembled WGS sequence"/>
</dbReference>
<keyword evidence="2" id="KW-1185">Reference proteome</keyword>
<dbReference type="EMBL" id="BAABLX010000080">
    <property type="protein sequence ID" value="GAA4962286.1"/>
    <property type="molecule type" value="Genomic_DNA"/>
</dbReference>
<protein>
    <submittedName>
        <fullName evidence="1">Uncharacterized protein</fullName>
    </submittedName>
</protein>
<proteinExistence type="predicted"/>
<dbReference type="AlphaFoldDB" id="A0AAV3UAH9"/>
<gene>
    <name evidence="1" type="ORF">GCM10025791_49990</name>
</gene>
<reference evidence="2" key="1">
    <citation type="journal article" date="2019" name="Int. J. Syst. Evol. Microbiol.">
        <title>The Global Catalogue of Microorganisms (GCM) 10K type strain sequencing project: providing services to taxonomists for standard genome sequencing and annotation.</title>
        <authorList>
            <consortium name="The Broad Institute Genomics Platform"/>
            <consortium name="The Broad Institute Genome Sequencing Center for Infectious Disease"/>
            <person name="Wu L."/>
            <person name="Ma J."/>
        </authorList>
    </citation>
    <scope>NUCLEOTIDE SEQUENCE [LARGE SCALE GENOMIC DNA]</scope>
    <source>
        <strain evidence="2">JCM 19134</strain>
    </source>
</reference>
<evidence type="ECO:0000313" key="1">
    <source>
        <dbReference type="EMBL" id="GAA4962286.1"/>
    </source>
</evidence>
<evidence type="ECO:0000313" key="2">
    <source>
        <dbReference type="Proteomes" id="UP001409585"/>
    </source>
</evidence>